<accession>A0A840VRU3</accession>
<evidence type="ECO:0000256" key="5">
    <source>
        <dbReference type="ARBA" id="ARBA00022989"/>
    </source>
</evidence>
<dbReference type="Proteomes" id="UP000553706">
    <property type="component" value="Unassembled WGS sequence"/>
</dbReference>
<keyword evidence="2" id="KW-1003">Cell membrane</keyword>
<feature type="transmembrane region" description="Helical" evidence="8">
    <location>
        <begin position="307"/>
        <end position="329"/>
    </location>
</feature>
<evidence type="ECO:0000313" key="9">
    <source>
        <dbReference type="EMBL" id="MBB5374311.1"/>
    </source>
</evidence>
<feature type="transmembrane region" description="Helical" evidence="8">
    <location>
        <begin position="153"/>
        <end position="169"/>
    </location>
</feature>
<evidence type="ECO:0008006" key="11">
    <source>
        <dbReference type="Google" id="ProtNLM"/>
    </source>
</evidence>
<organism evidence="9 10">
    <name type="scientific">Acidocella aromatica</name>
    <dbReference type="NCBI Taxonomy" id="1303579"/>
    <lineage>
        <taxon>Bacteria</taxon>
        <taxon>Pseudomonadati</taxon>
        <taxon>Pseudomonadota</taxon>
        <taxon>Alphaproteobacteria</taxon>
        <taxon>Acetobacterales</taxon>
        <taxon>Acidocellaceae</taxon>
        <taxon>Acidocella</taxon>
    </lineage>
</organism>
<keyword evidence="5 8" id="KW-1133">Transmembrane helix</keyword>
<evidence type="ECO:0000256" key="7">
    <source>
        <dbReference type="ARBA" id="ARBA00024033"/>
    </source>
</evidence>
<keyword evidence="10" id="KW-1185">Reference proteome</keyword>
<dbReference type="AlphaFoldDB" id="A0A840VRU3"/>
<feature type="transmembrane region" description="Helical" evidence="8">
    <location>
        <begin position="176"/>
        <end position="196"/>
    </location>
</feature>
<comment type="caution">
    <text evidence="9">The sequence shown here is derived from an EMBL/GenBank/DDBJ whole genome shotgun (WGS) entry which is preliminary data.</text>
</comment>
<feature type="transmembrane region" description="Helical" evidence="8">
    <location>
        <begin position="202"/>
        <end position="226"/>
    </location>
</feature>
<dbReference type="GO" id="GO:0016758">
    <property type="term" value="F:hexosyltransferase activity"/>
    <property type="evidence" value="ECO:0007669"/>
    <property type="project" value="InterPro"/>
</dbReference>
<evidence type="ECO:0000256" key="4">
    <source>
        <dbReference type="ARBA" id="ARBA00022692"/>
    </source>
</evidence>
<comment type="subcellular location">
    <subcellularLocation>
        <location evidence="1">Cell membrane</location>
        <topology evidence="1">Multi-pass membrane protein</topology>
    </subcellularLocation>
</comment>
<feature type="transmembrane region" description="Helical" evidence="8">
    <location>
        <begin position="131"/>
        <end position="147"/>
    </location>
</feature>
<feature type="transmembrane region" description="Helical" evidence="8">
    <location>
        <begin position="349"/>
        <end position="368"/>
    </location>
</feature>
<evidence type="ECO:0000256" key="8">
    <source>
        <dbReference type="SAM" id="Phobius"/>
    </source>
</evidence>
<evidence type="ECO:0000256" key="3">
    <source>
        <dbReference type="ARBA" id="ARBA00022679"/>
    </source>
</evidence>
<keyword evidence="6 8" id="KW-0472">Membrane</keyword>
<keyword evidence="4 8" id="KW-0812">Transmembrane</keyword>
<evidence type="ECO:0000256" key="6">
    <source>
        <dbReference type="ARBA" id="ARBA00023136"/>
    </source>
</evidence>
<gene>
    <name evidence="9" type="ORF">HNP71_002583</name>
</gene>
<evidence type="ECO:0000313" key="10">
    <source>
        <dbReference type="Proteomes" id="UP000553706"/>
    </source>
</evidence>
<dbReference type="GO" id="GO:0005886">
    <property type="term" value="C:plasma membrane"/>
    <property type="evidence" value="ECO:0007669"/>
    <property type="project" value="UniProtKB-SubCell"/>
</dbReference>
<reference evidence="9 10" key="1">
    <citation type="submission" date="2020-08" db="EMBL/GenBank/DDBJ databases">
        <title>Genomic Encyclopedia of Type Strains, Phase IV (KMG-IV): sequencing the most valuable type-strain genomes for metagenomic binning, comparative biology and taxonomic classification.</title>
        <authorList>
            <person name="Goeker M."/>
        </authorList>
    </citation>
    <scope>NUCLEOTIDE SEQUENCE [LARGE SCALE GENOMIC DNA]</scope>
    <source>
        <strain evidence="9 10">DSM 27026</strain>
    </source>
</reference>
<dbReference type="EMBL" id="JACHFJ010000014">
    <property type="protein sequence ID" value="MBB5374311.1"/>
    <property type="molecule type" value="Genomic_DNA"/>
</dbReference>
<evidence type="ECO:0000256" key="1">
    <source>
        <dbReference type="ARBA" id="ARBA00004651"/>
    </source>
</evidence>
<dbReference type="Pfam" id="PF09594">
    <property type="entry name" value="GT87"/>
    <property type="match status" value="1"/>
</dbReference>
<feature type="transmembrane region" description="Helical" evidence="8">
    <location>
        <begin position="12"/>
        <end position="32"/>
    </location>
</feature>
<keyword evidence="3" id="KW-0808">Transferase</keyword>
<protein>
    <recommendedName>
        <fullName evidence="11">DUF2029 domain-containing protein</fullName>
    </recommendedName>
</protein>
<dbReference type="InterPro" id="IPR018584">
    <property type="entry name" value="GT87"/>
</dbReference>
<evidence type="ECO:0000256" key="2">
    <source>
        <dbReference type="ARBA" id="ARBA00022475"/>
    </source>
</evidence>
<sequence>MAQKSQFQHRVKLSLLVLFCTLPSLFEGYAILWGQRQGLVGKALRDGLDFWAGGFLLLNRQLPVLFDHTAYQAFLQGLYGKLPYHLWSYPPSYGLIAAGFGWLSPWHAVLAFDALTLALLALVLRFAGKSWWFVAAVLLAPAALEGAMEHQNAALMTALIGGGLLLLARRPRCGGVLIGLATVKPQLGLVLPLYLLRRSPIAFLYAALAAVALAAASLWAFGLGAWQGFINYTSPMMSNVLLTGQPPEFAGGLVSVFAAAKPYLGVQGALAAQGAVSLAAVLAGLWTRSVPALLVLSLLASPYLHDYDLLGAALATALLVEEGLATGFVTGEPVLYFLAWFGPGLLPWAPQYAHLVPLGLGLLLASAWRRGAVRA</sequence>
<comment type="similarity">
    <text evidence="7">Belongs to the glycosyltransferase 87 family.</text>
</comment>
<feature type="transmembrane region" description="Helical" evidence="8">
    <location>
        <begin position="106"/>
        <end position="124"/>
    </location>
</feature>
<proteinExistence type="inferred from homology"/>
<name>A0A840VRU3_9PROT</name>
<dbReference type="RefSeq" id="WP_183267333.1">
    <property type="nucleotide sequence ID" value="NZ_JACHFJ010000014.1"/>
</dbReference>